<dbReference type="InterPro" id="IPR036388">
    <property type="entry name" value="WH-like_DNA-bd_sf"/>
</dbReference>
<feature type="domain" description="WYL" evidence="2">
    <location>
        <begin position="138"/>
        <end position="201"/>
    </location>
</feature>
<sequence length="230" mass="25021">MRRTTRLFEIIQLLRAARRPLTADALAETLEVARRTIYRDIASLQAISVPIHGEAGIGYVMRAGYDLPPLMLTVEEVEALAVALSLLARTGDSGLREAAGTLQGKIAGVLPREARRPIEAPSLHVSPWGAAAPAGVDLGLVRRAIRDERKLAIAYADEAGRQTRRTVLPVAVIYYVEVTAIAAWCELRQAFRHFRADRIRACSLLDADFHGRGAALRTAWSAERGGVPGP</sequence>
<dbReference type="RefSeq" id="WP_307277146.1">
    <property type="nucleotide sequence ID" value="NZ_JAUSVX010000009.1"/>
</dbReference>
<feature type="domain" description="Helix-turn-helix type 11" evidence="1">
    <location>
        <begin position="6"/>
        <end position="59"/>
    </location>
</feature>
<keyword evidence="4" id="KW-1185">Reference proteome</keyword>
<dbReference type="InterPro" id="IPR026881">
    <property type="entry name" value="WYL_dom"/>
</dbReference>
<evidence type="ECO:0000313" key="4">
    <source>
        <dbReference type="Proteomes" id="UP001242480"/>
    </source>
</evidence>
<dbReference type="SUPFAM" id="SSF46785">
    <property type="entry name" value="Winged helix' DNA-binding domain"/>
    <property type="match status" value="1"/>
</dbReference>
<dbReference type="GO" id="GO:0003677">
    <property type="term" value="F:DNA binding"/>
    <property type="evidence" value="ECO:0007669"/>
    <property type="project" value="UniProtKB-KW"/>
</dbReference>
<dbReference type="Gene3D" id="1.10.10.10">
    <property type="entry name" value="Winged helix-like DNA-binding domain superfamily/Winged helix DNA-binding domain"/>
    <property type="match status" value="1"/>
</dbReference>
<dbReference type="Pfam" id="PF08279">
    <property type="entry name" value="HTH_11"/>
    <property type="match status" value="1"/>
</dbReference>
<dbReference type="InterPro" id="IPR013196">
    <property type="entry name" value="HTH_11"/>
</dbReference>
<evidence type="ECO:0000313" key="3">
    <source>
        <dbReference type="EMBL" id="MDQ0471638.1"/>
    </source>
</evidence>
<evidence type="ECO:0000259" key="2">
    <source>
        <dbReference type="Pfam" id="PF13280"/>
    </source>
</evidence>
<dbReference type="PROSITE" id="PS52050">
    <property type="entry name" value="WYL"/>
    <property type="match status" value="1"/>
</dbReference>
<name>A0ABU0JBI7_9HYPH</name>
<accession>A0ABU0JBI7</accession>
<gene>
    <name evidence="3" type="ORF">QO011_004663</name>
</gene>
<protein>
    <submittedName>
        <fullName evidence="3">DNA-binding transcriptional regulator YafY</fullName>
    </submittedName>
</protein>
<dbReference type="InterPro" id="IPR051534">
    <property type="entry name" value="CBASS_pafABC_assoc_protein"/>
</dbReference>
<organism evidence="3 4">
    <name type="scientific">Labrys wisconsinensis</name>
    <dbReference type="NCBI Taxonomy" id="425677"/>
    <lineage>
        <taxon>Bacteria</taxon>
        <taxon>Pseudomonadati</taxon>
        <taxon>Pseudomonadota</taxon>
        <taxon>Alphaproteobacteria</taxon>
        <taxon>Hyphomicrobiales</taxon>
        <taxon>Xanthobacteraceae</taxon>
        <taxon>Labrys</taxon>
    </lineage>
</organism>
<proteinExistence type="predicted"/>
<comment type="caution">
    <text evidence="3">The sequence shown here is derived from an EMBL/GenBank/DDBJ whole genome shotgun (WGS) entry which is preliminary data.</text>
</comment>
<dbReference type="PANTHER" id="PTHR34580">
    <property type="match status" value="1"/>
</dbReference>
<dbReference type="Pfam" id="PF13280">
    <property type="entry name" value="WYL"/>
    <property type="match status" value="1"/>
</dbReference>
<dbReference type="EMBL" id="JAUSVX010000009">
    <property type="protein sequence ID" value="MDQ0471638.1"/>
    <property type="molecule type" value="Genomic_DNA"/>
</dbReference>
<dbReference type="InterPro" id="IPR036390">
    <property type="entry name" value="WH_DNA-bd_sf"/>
</dbReference>
<keyword evidence="3" id="KW-0238">DNA-binding</keyword>
<dbReference type="Proteomes" id="UP001242480">
    <property type="component" value="Unassembled WGS sequence"/>
</dbReference>
<evidence type="ECO:0000259" key="1">
    <source>
        <dbReference type="Pfam" id="PF08279"/>
    </source>
</evidence>
<reference evidence="3 4" key="1">
    <citation type="submission" date="2023-07" db="EMBL/GenBank/DDBJ databases">
        <title>Genomic Encyclopedia of Type Strains, Phase IV (KMG-IV): sequencing the most valuable type-strain genomes for metagenomic binning, comparative biology and taxonomic classification.</title>
        <authorList>
            <person name="Goeker M."/>
        </authorList>
    </citation>
    <scope>NUCLEOTIDE SEQUENCE [LARGE SCALE GENOMIC DNA]</scope>
    <source>
        <strain evidence="3 4">DSM 19619</strain>
    </source>
</reference>
<dbReference type="PANTHER" id="PTHR34580:SF3">
    <property type="entry name" value="PROTEIN PAFB"/>
    <property type="match status" value="1"/>
</dbReference>